<feature type="active site" description="Proton acceptor" evidence="3">
    <location>
        <position position="367"/>
    </location>
</feature>
<dbReference type="InterPro" id="IPR050832">
    <property type="entry name" value="Bact_Acetyltransf"/>
</dbReference>
<evidence type="ECO:0000256" key="3">
    <source>
        <dbReference type="HAMAP-Rule" id="MF_02210"/>
    </source>
</evidence>
<feature type="domain" description="N-acetyltransferase" evidence="4">
    <location>
        <begin position="266"/>
        <end position="412"/>
    </location>
</feature>
<comment type="caution">
    <text evidence="3">Lacks conserved residue(s) required for the propagation of feature annotation.</text>
</comment>
<gene>
    <name evidence="5" type="primary">tsaB</name>
    <name evidence="3" type="synonym">rimI</name>
    <name evidence="5" type="ORF">Q8947_03250</name>
</gene>
<comment type="catalytic activity">
    <reaction evidence="3">
        <text>N-terminal L-alanyl-[ribosomal protein bS18] + acetyl-CoA = N-terminal N(alpha)-acetyl-L-alanyl-[ribosomal protein bS18] + CoA + H(+)</text>
        <dbReference type="Rhea" id="RHEA:43756"/>
        <dbReference type="Rhea" id="RHEA-COMP:10676"/>
        <dbReference type="Rhea" id="RHEA-COMP:10677"/>
        <dbReference type="ChEBI" id="CHEBI:15378"/>
        <dbReference type="ChEBI" id="CHEBI:57287"/>
        <dbReference type="ChEBI" id="CHEBI:57288"/>
        <dbReference type="ChEBI" id="CHEBI:64718"/>
        <dbReference type="ChEBI" id="CHEBI:83683"/>
        <dbReference type="EC" id="2.3.1.266"/>
    </reaction>
</comment>
<reference evidence="5 6" key="1">
    <citation type="submission" date="2023-08" db="EMBL/GenBank/DDBJ databases">
        <title>Alcaligenaceae gen. nov., a novel taxon isolated from the sludge of Yixing Pesticide Factory.</title>
        <authorList>
            <person name="Ruan L."/>
        </authorList>
    </citation>
    <scope>NUCLEOTIDE SEQUENCE [LARGE SCALE GENOMIC DNA]</scope>
    <source>
        <strain evidence="5 6">LG-2</strain>
    </source>
</reference>
<dbReference type="EC" id="2.3.1.266" evidence="3"/>
<dbReference type="InterPro" id="IPR043690">
    <property type="entry name" value="RimI"/>
</dbReference>
<keyword evidence="2 3" id="KW-0012">Acyltransferase</keyword>
<dbReference type="Proteomes" id="UP001232156">
    <property type="component" value="Unassembled WGS sequence"/>
</dbReference>
<keyword evidence="1 3" id="KW-0808">Transferase</keyword>
<dbReference type="InterPro" id="IPR006464">
    <property type="entry name" value="AcTrfase_RimI/Ard1"/>
</dbReference>
<dbReference type="SUPFAM" id="SSF53067">
    <property type="entry name" value="Actin-like ATPase domain"/>
    <property type="match status" value="2"/>
</dbReference>
<sequence length="415" mass="44018">MTLHLLALETSGSVCGVALISRHADGRLTVSRLEHDAVGEHAERLLPMADQLLSERGLGRRALSAVAFGQGPGGFTGLRVACGVAQGIAFALQIPVVPVVSLMAVAQRDRDIAPQEEAGSIRVVAHDARMNELYLAAYAPQGEGWSTVQAPILLAAADLPAWLQQAGGPMREVHGAYALRLVGDGVHLCPGWQSLEAPAGLELAIGPSLRPDAGTVGRLAMPLYEAGQHVPPEQAAPLYVRDKVAFTTREREEGMGGNPKAPGLGVALRPMGQADVPAVADIEASVQSFPWTAGNFSDGLRAGYGGWVAQQHGRIVGFSMTLFAPDLAHLLVIAVAPDAQRGGIGTALIRHCEKEARARNLPAVLLEVRPSNKNAIAFYHRHGFEQIAVRKDYYPAAGGKREDAWVMRKMLRAGA</sequence>
<evidence type="ECO:0000256" key="1">
    <source>
        <dbReference type="ARBA" id="ARBA00022679"/>
    </source>
</evidence>
<dbReference type="NCBIfam" id="TIGR01575">
    <property type="entry name" value="rimI"/>
    <property type="match status" value="1"/>
</dbReference>
<evidence type="ECO:0000259" key="4">
    <source>
        <dbReference type="PROSITE" id="PS51186"/>
    </source>
</evidence>
<comment type="caution">
    <text evidence="5">The sequence shown here is derived from an EMBL/GenBank/DDBJ whole genome shotgun (WGS) entry which is preliminary data.</text>
</comment>
<dbReference type="InterPro" id="IPR000905">
    <property type="entry name" value="Gcp-like_dom"/>
</dbReference>
<dbReference type="InterPro" id="IPR000182">
    <property type="entry name" value="GNAT_dom"/>
</dbReference>
<dbReference type="Gene3D" id="3.30.420.40">
    <property type="match status" value="2"/>
</dbReference>
<dbReference type="RefSeq" id="WP_347286441.1">
    <property type="nucleotide sequence ID" value="NZ_JAUZQE010000005.1"/>
</dbReference>
<dbReference type="InterPro" id="IPR022496">
    <property type="entry name" value="T6A_TsaB"/>
</dbReference>
<keyword evidence="3" id="KW-0963">Cytoplasm</keyword>
<name>A0ABU1D3K1_9BURK</name>
<evidence type="ECO:0000313" key="5">
    <source>
        <dbReference type="EMBL" id="MDR4125000.1"/>
    </source>
</evidence>
<dbReference type="PANTHER" id="PTHR43877">
    <property type="entry name" value="AMINOALKYLPHOSPHONATE N-ACETYLTRANSFERASE-RELATED-RELATED"/>
    <property type="match status" value="1"/>
</dbReference>
<dbReference type="EMBL" id="JAUZQE010000005">
    <property type="protein sequence ID" value="MDR4125000.1"/>
    <property type="molecule type" value="Genomic_DNA"/>
</dbReference>
<feature type="binding site" evidence="3">
    <location>
        <begin position="333"/>
        <end position="335"/>
    </location>
    <ligand>
        <name>acetyl-CoA</name>
        <dbReference type="ChEBI" id="CHEBI:57288"/>
    </ligand>
</feature>
<dbReference type="InterPro" id="IPR043129">
    <property type="entry name" value="ATPase_NBD"/>
</dbReference>
<dbReference type="SUPFAM" id="SSF55729">
    <property type="entry name" value="Acyl-CoA N-acyltransferases (Nat)"/>
    <property type="match status" value="1"/>
</dbReference>
<dbReference type="CDD" id="cd04301">
    <property type="entry name" value="NAT_SF"/>
    <property type="match status" value="1"/>
</dbReference>
<comment type="subcellular location">
    <subcellularLocation>
        <location evidence="3">Cytoplasm</location>
    </subcellularLocation>
</comment>
<evidence type="ECO:0000313" key="6">
    <source>
        <dbReference type="Proteomes" id="UP001232156"/>
    </source>
</evidence>
<dbReference type="Pfam" id="PF00814">
    <property type="entry name" value="TsaD"/>
    <property type="match status" value="1"/>
</dbReference>
<feature type="binding site" evidence="3">
    <location>
        <position position="372"/>
    </location>
    <ligand>
        <name>acetyl-CoA</name>
        <dbReference type="ChEBI" id="CHEBI:57288"/>
    </ligand>
</feature>
<dbReference type="NCBIfam" id="TIGR03725">
    <property type="entry name" value="T6A_YeaZ"/>
    <property type="match status" value="1"/>
</dbReference>
<organism evidence="5 6">
    <name type="scientific">Yanghanlia caeni</name>
    <dbReference type="NCBI Taxonomy" id="3064283"/>
    <lineage>
        <taxon>Bacteria</taxon>
        <taxon>Pseudomonadati</taxon>
        <taxon>Pseudomonadota</taxon>
        <taxon>Betaproteobacteria</taxon>
        <taxon>Burkholderiales</taxon>
        <taxon>Alcaligenaceae</taxon>
        <taxon>Yanghanlia</taxon>
    </lineage>
</organism>
<comment type="similarity">
    <text evidence="3">Belongs to the acetyltransferase family. RimI subfamily.</text>
</comment>
<feature type="active site" description="Proton donor" evidence="3">
    <location>
        <position position="379"/>
    </location>
</feature>
<comment type="function">
    <text evidence="3">Acetylates the N-terminal alanine of ribosomal protein bS18.</text>
</comment>
<dbReference type="CDD" id="cd24032">
    <property type="entry name" value="ASKHA_NBD_TsaB"/>
    <property type="match status" value="1"/>
</dbReference>
<dbReference type="GO" id="GO:0061711">
    <property type="term" value="F:tRNA N(6)-L-threonylcarbamoyladenine synthase activity"/>
    <property type="evidence" value="ECO:0007669"/>
    <property type="project" value="UniProtKB-EC"/>
</dbReference>
<dbReference type="InterPro" id="IPR016181">
    <property type="entry name" value="Acyl_CoA_acyltransferase"/>
</dbReference>
<accession>A0ABU1D3K1</accession>
<keyword evidence="6" id="KW-1185">Reference proteome</keyword>
<dbReference type="Gene3D" id="3.40.630.30">
    <property type="match status" value="1"/>
</dbReference>
<evidence type="ECO:0000256" key="2">
    <source>
        <dbReference type="ARBA" id="ARBA00023315"/>
    </source>
</evidence>
<dbReference type="HAMAP" id="MF_02210">
    <property type="entry name" value="RimI"/>
    <property type="match status" value="1"/>
</dbReference>
<dbReference type="Pfam" id="PF00583">
    <property type="entry name" value="Acetyltransf_1"/>
    <property type="match status" value="1"/>
</dbReference>
<dbReference type="PROSITE" id="PS51186">
    <property type="entry name" value="GNAT"/>
    <property type="match status" value="1"/>
</dbReference>
<proteinExistence type="inferred from homology"/>
<protein>
    <recommendedName>
        <fullName evidence="3">[Ribosomal protein bS18]-alanine N-acetyltransferase</fullName>
        <ecNumber evidence="3">2.3.1.266</ecNumber>
    </recommendedName>
</protein>